<dbReference type="EMBL" id="CADEBD010000343">
    <property type="protein sequence ID" value="CAB3248532.1"/>
    <property type="molecule type" value="Genomic_DNA"/>
</dbReference>
<keyword evidence="1" id="KW-0175">Coiled coil</keyword>
<comment type="caution">
    <text evidence="4">The sequence shown here is derived from an EMBL/GenBank/DDBJ whole genome shotgun (WGS) entry which is preliminary data.</text>
</comment>
<dbReference type="InterPro" id="IPR057251">
    <property type="entry name" value="FP_C"/>
</dbReference>
<proteinExistence type="predicted"/>
<dbReference type="Pfam" id="PF25298">
    <property type="entry name" value="Baculo_FP_2nd"/>
    <property type="match status" value="1"/>
</dbReference>
<reference evidence="4 5" key="1">
    <citation type="submission" date="2020-04" db="EMBL/GenBank/DDBJ databases">
        <authorList>
            <person name="Wallbank WR R."/>
            <person name="Pardo Diaz C."/>
            <person name="Kozak K."/>
            <person name="Martin S."/>
            <person name="Jiggins C."/>
            <person name="Moest M."/>
            <person name="Warren A I."/>
            <person name="Byers J.R.P. K."/>
            <person name="Montejo-Kovacevich G."/>
            <person name="Yen C E."/>
        </authorList>
    </citation>
    <scope>NUCLEOTIDE SEQUENCE [LARGE SCALE GENOMIC DNA]</scope>
</reference>
<feature type="domain" description="FP protein C-terminal" evidence="3">
    <location>
        <begin position="207"/>
        <end position="256"/>
    </location>
</feature>
<dbReference type="AlphaFoldDB" id="A0A8S1AU10"/>
<dbReference type="Proteomes" id="UP000494256">
    <property type="component" value="Unassembled WGS sequence"/>
</dbReference>
<feature type="region of interest" description="Disordered" evidence="2">
    <location>
        <begin position="26"/>
        <end position="57"/>
    </location>
</feature>
<evidence type="ECO:0000259" key="3">
    <source>
        <dbReference type="Pfam" id="PF25298"/>
    </source>
</evidence>
<feature type="compositionally biased region" description="Basic and acidic residues" evidence="2">
    <location>
        <begin position="36"/>
        <end position="45"/>
    </location>
</feature>
<evidence type="ECO:0000313" key="4">
    <source>
        <dbReference type="EMBL" id="CAB3248532.1"/>
    </source>
</evidence>
<organism evidence="4 5">
    <name type="scientific">Arctia plantaginis</name>
    <name type="common">Wood tiger moth</name>
    <name type="synonym">Phalaena plantaginis</name>
    <dbReference type="NCBI Taxonomy" id="874455"/>
    <lineage>
        <taxon>Eukaryota</taxon>
        <taxon>Metazoa</taxon>
        <taxon>Ecdysozoa</taxon>
        <taxon>Arthropoda</taxon>
        <taxon>Hexapoda</taxon>
        <taxon>Insecta</taxon>
        <taxon>Pterygota</taxon>
        <taxon>Neoptera</taxon>
        <taxon>Endopterygota</taxon>
        <taxon>Lepidoptera</taxon>
        <taxon>Glossata</taxon>
        <taxon>Ditrysia</taxon>
        <taxon>Noctuoidea</taxon>
        <taxon>Erebidae</taxon>
        <taxon>Arctiinae</taxon>
        <taxon>Arctia</taxon>
    </lineage>
</organism>
<evidence type="ECO:0000256" key="1">
    <source>
        <dbReference type="SAM" id="Coils"/>
    </source>
</evidence>
<sequence>MPINRSPPLTATTKLSLTTPLLAPLQHSSSVPNIASEEREKRPECDIPNVTQRNKQQQDKKIEKIYTSIEEIKAQNVTIQSTVTFLSQNYDALQDRINQLETQLVKERETNLLHLQKLEDNLEKMERGARIGSLINVPVQVHDVRDIFRTRSKDVDSRPIIVEFTTNLLKEKFIYMQRKFNKENKLSTEHLRLGGPAKPVFVSENLTPKMKRLFFLARDFASSNQYRYCWVTNGKIYLREKQGAPHIMIKSESDLPKK</sequence>
<protein>
    <recommendedName>
        <fullName evidence="3">FP protein C-terminal domain-containing protein</fullName>
    </recommendedName>
</protein>
<dbReference type="OrthoDB" id="27537at2759"/>
<evidence type="ECO:0000313" key="5">
    <source>
        <dbReference type="Proteomes" id="UP000494256"/>
    </source>
</evidence>
<evidence type="ECO:0000256" key="2">
    <source>
        <dbReference type="SAM" id="MobiDB-lite"/>
    </source>
</evidence>
<gene>
    <name evidence="4" type="ORF">APLA_LOCUS12401</name>
</gene>
<name>A0A8S1AU10_ARCPL</name>
<feature type="coiled-coil region" evidence="1">
    <location>
        <begin position="83"/>
        <end position="110"/>
    </location>
</feature>
<accession>A0A8S1AU10</accession>